<keyword evidence="4" id="KW-1185">Reference proteome</keyword>
<dbReference type="AlphaFoldDB" id="A0A1B1S913"/>
<dbReference type="Proteomes" id="UP000186351">
    <property type="component" value="Chromosome"/>
</dbReference>
<dbReference type="Gene3D" id="3.30.70.2970">
    <property type="entry name" value="Protein of unknown function (DUF541), domain 2"/>
    <property type="match status" value="1"/>
</dbReference>
<name>A0A1B1S913_9BACT</name>
<sequence>MKKRFILLAMLLLSVIAGHAEGADTPVIEVTGSATMNIIPDRITIEIGMEEYYKHKASGDSTIVKLYDIEKDVRKTLREAGVPDSMIVVSELGNYRNRDMSSTFLMAKRLSATVSDFDHIERISDRLDRKGIVCFNITKIDNSDMGQYNRQGLKAALDAARQKAEFIAENEGLKLLMPYEIVETTNEPSMYSAFSNVAYDGGSGMENMRRIVRRYSVKVRYLFQ</sequence>
<reference evidence="3 5" key="3">
    <citation type="submission" date="2019-04" db="EMBL/GenBank/DDBJ databases">
        <title>Microbes associate with the intestines of laboratory mice.</title>
        <authorList>
            <person name="Navarre W."/>
            <person name="Wong E."/>
            <person name="Huang K."/>
            <person name="Tropini C."/>
            <person name="Ng K."/>
            <person name="Yu B."/>
        </authorList>
    </citation>
    <scope>NUCLEOTIDE SEQUENCE [LARGE SCALE GENOMIC DNA]</scope>
    <source>
        <strain evidence="3 5">NM06_A21</strain>
    </source>
</reference>
<feature type="signal peptide" evidence="1">
    <location>
        <begin position="1"/>
        <end position="22"/>
    </location>
</feature>
<evidence type="ECO:0000313" key="5">
    <source>
        <dbReference type="Proteomes" id="UP000306630"/>
    </source>
</evidence>
<dbReference type="RefSeq" id="WP_068960620.1">
    <property type="nucleotide sequence ID" value="NZ_CAJTAP010000015.1"/>
</dbReference>
<dbReference type="EMBL" id="CP015402">
    <property type="protein sequence ID" value="ANU63275.1"/>
    <property type="molecule type" value="Genomic_DNA"/>
</dbReference>
<reference evidence="2" key="2">
    <citation type="submission" date="2017-04" db="EMBL/GenBank/DDBJ databases">
        <title>Complete Genome Sequences of Twelve Strains of a Stable Defined Moderately Diverse Mouse Microbiota 2 (sDMDMm2).</title>
        <authorList>
            <person name="Uchimura Y."/>
            <person name="Wyss M."/>
            <person name="Brugiroux S."/>
            <person name="Limenitakis J.P."/>
            <person name="Stecher B."/>
            <person name="McCoy K.D."/>
            <person name="Macpherson A.J."/>
        </authorList>
    </citation>
    <scope>NUCLEOTIDE SEQUENCE</scope>
    <source>
        <strain evidence="2">YL27</strain>
    </source>
</reference>
<dbReference type="GO" id="GO:0006974">
    <property type="term" value="P:DNA damage response"/>
    <property type="evidence" value="ECO:0007669"/>
    <property type="project" value="TreeGrafter"/>
</dbReference>
<dbReference type="GeneID" id="65536352"/>
<dbReference type="Gene3D" id="3.30.110.170">
    <property type="entry name" value="Protein of unknown function (DUF541), domain 1"/>
    <property type="match status" value="1"/>
</dbReference>
<organism evidence="2 4">
    <name type="scientific">Muribaculum intestinale</name>
    <dbReference type="NCBI Taxonomy" id="1796646"/>
    <lineage>
        <taxon>Bacteria</taxon>
        <taxon>Pseudomonadati</taxon>
        <taxon>Bacteroidota</taxon>
        <taxon>Bacteroidia</taxon>
        <taxon>Bacteroidales</taxon>
        <taxon>Muribaculaceae</taxon>
        <taxon>Muribaculum</taxon>
    </lineage>
</organism>
<protein>
    <submittedName>
        <fullName evidence="2">SIMPL domain-containing protein</fullName>
    </submittedName>
</protein>
<dbReference type="Proteomes" id="UP000306630">
    <property type="component" value="Unassembled WGS sequence"/>
</dbReference>
<gene>
    <name evidence="2" type="ORF">A4V02_05745</name>
    <name evidence="3" type="ORF">E5333_07940</name>
</gene>
<evidence type="ECO:0000313" key="4">
    <source>
        <dbReference type="Proteomes" id="UP000186351"/>
    </source>
</evidence>
<dbReference type="PANTHER" id="PTHR34387:SF1">
    <property type="entry name" value="PERIPLASMIC IMMUNOGENIC PROTEIN"/>
    <property type="match status" value="1"/>
</dbReference>
<dbReference type="EMBL" id="SRYD01000028">
    <property type="protein sequence ID" value="TGY73860.1"/>
    <property type="molecule type" value="Genomic_DNA"/>
</dbReference>
<dbReference type="InterPro" id="IPR052022">
    <property type="entry name" value="26kDa_periplasmic_antigen"/>
</dbReference>
<evidence type="ECO:0000313" key="3">
    <source>
        <dbReference type="EMBL" id="TGY73860.1"/>
    </source>
</evidence>
<dbReference type="PANTHER" id="PTHR34387">
    <property type="entry name" value="SLR1258 PROTEIN"/>
    <property type="match status" value="1"/>
</dbReference>
<dbReference type="Pfam" id="PF04402">
    <property type="entry name" value="SIMPL"/>
    <property type="match status" value="1"/>
</dbReference>
<accession>A0A1Z2XJM9</accession>
<reference evidence="4" key="1">
    <citation type="submission" date="2016-04" db="EMBL/GenBank/DDBJ databases">
        <title>Complete Genome Sequences of Twelve Strains of a Stable Defined Moderately Diverse Mouse Microbiota 2 (sDMDMm2).</title>
        <authorList>
            <person name="Uchimura Y."/>
            <person name="Wyss M."/>
            <person name="Brugiroux S."/>
            <person name="Limenitakis J.P."/>
            <person name="Stecher B."/>
            <person name="McCoy K.D."/>
            <person name="Macpherson A.J."/>
        </authorList>
    </citation>
    <scope>NUCLEOTIDE SEQUENCE [LARGE SCALE GENOMIC DNA]</scope>
    <source>
        <strain evidence="4">YL27</strain>
    </source>
</reference>
<dbReference type="InterPro" id="IPR007497">
    <property type="entry name" value="SIMPL/DUF541"/>
</dbReference>
<proteinExistence type="predicted"/>
<dbReference type="KEGG" id="pary:A4V02_05745"/>
<dbReference type="OrthoDB" id="1242975at2"/>
<accession>A0A1B1S913</accession>
<evidence type="ECO:0000313" key="2">
    <source>
        <dbReference type="EMBL" id="ANU63275.1"/>
    </source>
</evidence>
<evidence type="ECO:0000256" key="1">
    <source>
        <dbReference type="SAM" id="SignalP"/>
    </source>
</evidence>
<dbReference type="STRING" id="1796646.A4V02_05745"/>
<keyword evidence="1" id="KW-0732">Signal</keyword>
<feature type="chain" id="PRO_5008529298" evidence="1">
    <location>
        <begin position="23"/>
        <end position="224"/>
    </location>
</feature>